<gene>
    <name evidence="1" type="ORF">KHLLAP_LOCUS6340</name>
</gene>
<sequence>MNNLGMLASPERVQGVFRELCRTLQIHDKQDKDKLKSLIGEDGELRQQWVKLLTMRFEGPLRHLTKDEVYLAGGLKLVPSAEIQLVQEGLEDIAARTAREDEVEQALEDMRKYSSLVKSMAATFRAHTAVLDNNLPMPRSITSSIEQKMAALILRKELLGQQVSAIRDQAITTTDLGERLVTIEAVILKNNQAFQTAQYKVADQNPDATFSFHDHIIAKMKDLHHELDYDDDEKNSVANDARTFASQIIMTLTEQAKSLLDIMSIEASQSYDNNRDHKSEYSEAILQEHREIWGEVTSLWDEVIPVAHMAVESQFLNPLLRRLSMAIESQDVRNATITAYTSGVLRYMNSRLMSLAKRLQVLAYHHAGLQNTYFYTNAQNKNHPTWSIRHTNSHILNIPTESGKKKGTLTELMEHYMKVYASIPVDVTASDELLGATRHSALENYIRQRARHGDKLFEDLHHLFETAVKAALVDSELGGELLYNALTSDSEVGLALHGGVHKDMQLEGSVAVLKKHIEQTRQVFETLRLDGPAAAPEFVVYAYKKASDVLAYKNGKGCFKHGSENQVTCPTCTQCQHFTALVRKWGDHSN</sequence>
<organism evidence="1 2">
    <name type="scientific">Anthostomella pinea</name>
    <dbReference type="NCBI Taxonomy" id="933095"/>
    <lineage>
        <taxon>Eukaryota</taxon>
        <taxon>Fungi</taxon>
        <taxon>Dikarya</taxon>
        <taxon>Ascomycota</taxon>
        <taxon>Pezizomycotina</taxon>
        <taxon>Sordariomycetes</taxon>
        <taxon>Xylariomycetidae</taxon>
        <taxon>Xylariales</taxon>
        <taxon>Xylariaceae</taxon>
        <taxon>Anthostomella</taxon>
    </lineage>
</organism>
<comment type="caution">
    <text evidence="1">The sequence shown here is derived from an EMBL/GenBank/DDBJ whole genome shotgun (WGS) entry which is preliminary data.</text>
</comment>
<keyword evidence="2" id="KW-1185">Reference proteome</keyword>
<dbReference type="EMBL" id="CAUWAG010000008">
    <property type="protein sequence ID" value="CAJ2505872.1"/>
    <property type="molecule type" value="Genomic_DNA"/>
</dbReference>
<accession>A0AAI8VDT7</accession>
<dbReference type="AlphaFoldDB" id="A0AAI8VDT7"/>
<evidence type="ECO:0000313" key="1">
    <source>
        <dbReference type="EMBL" id="CAJ2505872.1"/>
    </source>
</evidence>
<name>A0AAI8VDT7_9PEZI</name>
<proteinExistence type="predicted"/>
<protein>
    <submittedName>
        <fullName evidence="1">Uu.00g000020.m01.CDS01</fullName>
    </submittedName>
</protein>
<dbReference type="Proteomes" id="UP001295740">
    <property type="component" value="Unassembled WGS sequence"/>
</dbReference>
<evidence type="ECO:0000313" key="2">
    <source>
        <dbReference type="Proteomes" id="UP001295740"/>
    </source>
</evidence>
<reference evidence="1" key="1">
    <citation type="submission" date="2023-10" db="EMBL/GenBank/DDBJ databases">
        <authorList>
            <person name="Hackl T."/>
        </authorList>
    </citation>
    <scope>NUCLEOTIDE SEQUENCE</scope>
</reference>